<dbReference type="InterPro" id="IPR055289">
    <property type="entry name" value="OFD1"/>
</dbReference>
<dbReference type="CTD" id="8481"/>
<gene>
    <name evidence="2" type="primary">OFD1</name>
</gene>
<keyword evidence="1" id="KW-1185">Reference proteome</keyword>
<dbReference type="SMART" id="SM00667">
    <property type="entry name" value="LisH"/>
    <property type="match status" value="1"/>
</dbReference>
<proteinExistence type="predicted"/>
<dbReference type="Proteomes" id="UP001732780">
    <property type="component" value="Chromosome X"/>
</dbReference>
<dbReference type="GO" id="GO:0005576">
    <property type="term" value="C:extracellular region"/>
    <property type="evidence" value="ECO:0007669"/>
    <property type="project" value="GOC"/>
</dbReference>
<dbReference type="AlphaFoldDB" id="A0A9W3GL67"/>
<dbReference type="GO" id="GO:0036064">
    <property type="term" value="C:ciliary basal body"/>
    <property type="evidence" value="ECO:0007669"/>
    <property type="project" value="TreeGrafter"/>
</dbReference>
<reference evidence="2" key="1">
    <citation type="submission" date="2025-08" db="UniProtKB">
        <authorList>
            <consortium name="RefSeq"/>
        </authorList>
    </citation>
    <scope>IDENTIFICATION</scope>
    <source>
        <tissue evidence="2">Blood</tissue>
    </source>
</reference>
<dbReference type="GO" id="GO:0060287">
    <property type="term" value="P:epithelial cilium movement involved in determination of left/right asymmetry"/>
    <property type="evidence" value="ECO:0007669"/>
    <property type="project" value="TreeGrafter"/>
</dbReference>
<protein>
    <submittedName>
        <fullName evidence="2">Oral-facial-digital syndrome 1 protein isoform X9</fullName>
    </submittedName>
</protein>
<evidence type="ECO:0000313" key="2">
    <source>
        <dbReference type="RefSeq" id="XP_045381015.1"/>
    </source>
</evidence>
<dbReference type="InterPro" id="IPR006594">
    <property type="entry name" value="LisH"/>
</dbReference>
<name>A0A9W3GL67_CAMBA</name>
<accession>A0A9W3GL67</accession>
<dbReference type="PROSITE" id="PS50896">
    <property type="entry name" value="LISH"/>
    <property type="match status" value="1"/>
</dbReference>
<organism evidence="1 2">
    <name type="scientific">Camelus bactrianus</name>
    <name type="common">Bactrian camel</name>
    <dbReference type="NCBI Taxonomy" id="9837"/>
    <lineage>
        <taxon>Eukaryota</taxon>
        <taxon>Metazoa</taxon>
        <taxon>Chordata</taxon>
        <taxon>Craniata</taxon>
        <taxon>Vertebrata</taxon>
        <taxon>Euteleostomi</taxon>
        <taxon>Mammalia</taxon>
        <taxon>Eutheria</taxon>
        <taxon>Laurasiatheria</taxon>
        <taxon>Artiodactyla</taxon>
        <taxon>Tylopoda</taxon>
        <taxon>Camelidae</taxon>
        <taxon>Camelus</taxon>
    </lineage>
</organism>
<evidence type="ECO:0000313" key="1">
    <source>
        <dbReference type="Proteomes" id="UP001732780"/>
    </source>
</evidence>
<dbReference type="PANTHER" id="PTHR39063">
    <property type="entry name" value="ORAL-FACIAL-DIGITAL SYNDROME 1 PROTEIN HOMOLOG"/>
    <property type="match status" value="1"/>
</dbReference>
<dbReference type="GO" id="GO:0005813">
    <property type="term" value="C:centrosome"/>
    <property type="evidence" value="ECO:0007669"/>
    <property type="project" value="TreeGrafter"/>
</dbReference>
<dbReference type="PANTHER" id="PTHR39063:SF1">
    <property type="entry name" value="OFD1 CENTRIOLE AND CENTRIOLAR SATELLITE PROTEIN"/>
    <property type="match status" value="1"/>
</dbReference>
<sequence length="949" mass="108244">MALRAGNCPAPEPAARARSPTVAWAGRGGAVSEGSLHQVAQSTMTPKPDVLSQDELRKKLYQTFKDRGILDTLKTQLRKQLIHELMHPVLSGDLQPPSISVEGSALLVGASNSLVADHLRRCGYEYSLSVFFPESGLAKEKVFTMQDLLQLIKINPESSLYKSLISGFDKEDQKGFLMQFLKELADYHQPKESCNMETQTSSAFPIKDSLAEKLQLIDDQFAGAHPQHPKLESLEIRLNEYKRAIEQQLRADMCQKNEAKQIYAQRQLLLKDIDLLRDREAELKQRVEAFELAQRLQEEKNKSMADGLRRRELSIKSIEETYDQKLKNELLKYQLELKEEYISRTNRLIEEERQNKEKAIHLQEELAVLSFKKEELDRSVKRVKELELELESVRAQCAALTKQNHVLTEKVQEMSDYPLLKEGKLELQAQNKLLKKQLEETKNENLRLLNRIAQPAPELVVFQQELKKAENAIALEHKEFETHKQALQKQLQSEIEHSAQLKAQILDYDASVKRLTLQVTDLKLQLKQTQTALENEVYRNPKPAVFSRSISGSLGGRTVPHGADIGEDFLKNPLRQEELMAGSGSPRIPSYPNASTEGSSPDSDLEFVANTKAMVRELEQEAERLEKAFQSYHRRVRQYPTKSLAADRSPPALRSLESLKGVTSGAPERGMFAEDRVAPQQPLVSARREEESEASEVAGSMASRPHRGMASRRLSSTPLPKARRSLDGEMYLEGLGRSHAAVPGPDRTPQPSPALSQHSLSRHSLSSPPEQKASLFENQMELKDKSEFSNPDKLSFKDNEEFESSFEWVDQKQIGELKEEEKLWEQQAKERRQEEERTQSERQEALERERRELERLDQERRIIEESLKMEMEKEIEMSIQEMKEKSKSGGGGSPLEKYMKILQQDQGQDAADKSSKKLVREDSQVDTLPPSDKDESFTGFSQEEPDDFW</sequence>
<dbReference type="Pfam" id="PF16045">
    <property type="entry name" value="LisH_2"/>
    <property type="match status" value="1"/>
</dbReference>
<dbReference type="RefSeq" id="XP_045381015.1">
    <property type="nucleotide sequence ID" value="XM_045525059.1"/>
</dbReference>